<dbReference type="Pfam" id="PF14376">
    <property type="entry name" value="Haem_bd"/>
    <property type="match status" value="1"/>
</dbReference>
<dbReference type="GO" id="GO:0009055">
    <property type="term" value="F:electron transfer activity"/>
    <property type="evidence" value="ECO:0007669"/>
    <property type="project" value="InterPro"/>
</dbReference>
<feature type="domain" description="Haem-binding" evidence="1">
    <location>
        <begin position="12"/>
        <end position="147"/>
    </location>
</feature>
<evidence type="ECO:0000313" key="3">
    <source>
        <dbReference type="Proteomes" id="UP000276282"/>
    </source>
</evidence>
<dbReference type="SUPFAM" id="SSF46626">
    <property type="entry name" value="Cytochrome c"/>
    <property type="match status" value="1"/>
</dbReference>
<gene>
    <name evidence="2" type="ORF">BC962_0018</name>
</gene>
<dbReference type="InterPro" id="IPR025992">
    <property type="entry name" value="Haem-bd"/>
</dbReference>
<organism evidence="2 3">
    <name type="scientific">Gillisia mitskevichiae</name>
    <dbReference type="NCBI Taxonomy" id="270921"/>
    <lineage>
        <taxon>Bacteria</taxon>
        <taxon>Pseudomonadati</taxon>
        <taxon>Bacteroidota</taxon>
        <taxon>Flavobacteriia</taxon>
        <taxon>Flavobacteriales</taxon>
        <taxon>Flavobacteriaceae</taxon>
        <taxon>Gillisia</taxon>
    </lineage>
</organism>
<sequence>MKILKILAIVALIALIVIQFFPKNYNQSETIPASDFIASYNPPKEVEAILRASCYDCHSNNTEYPWYNRVQPVNWYLADHVDEGKSELNFSEFGEYSQKRKDHKLEELIKEVKNDKMPLDEYTWLHQEAKLTDDDKKVLMDWVATIQTE</sequence>
<comment type="caution">
    <text evidence="2">The sequence shown here is derived from an EMBL/GenBank/DDBJ whole genome shotgun (WGS) entry which is preliminary data.</text>
</comment>
<evidence type="ECO:0000259" key="1">
    <source>
        <dbReference type="SMART" id="SM01235"/>
    </source>
</evidence>
<dbReference type="AlphaFoldDB" id="A0A495PXU6"/>
<dbReference type="RefSeq" id="WP_121343903.1">
    <property type="nucleotide sequence ID" value="NZ_RBLG01000001.1"/>
</dbReference>
<name>A0A495PXU6_9FLAO</name>
<accession>A0A495PXU6</accession>
<protein>
    <submittedName>
        <fullName evidence="2">Heme-binding protein</fullName>
    </submittedName>
</protein>
<dbReference type="OrthoDB" id="196738at2"/>
<reference evidence="2 3" key="1">
    <citation type="submission" date="2018-10" db="EMBL/GenBank/DDBJ databases">
        <title>Genomic Encyclopedia of Archaeal and Bacterial Type Strains, Phase II (KMG-II): from individual species to whole genera.</title>
        <authorList>
            <person name="Goeker M."/>
        </authorList>
    </citation>
    <scope>NUCLEOTIDE SEQUENCE [LARGE SCALE GENOMIC DNA]</scope>
    <source>
        <strain evidence="2 3">DSM 19839</strain>
    </source>
</reference>
<proteinExistence type="predicted"/>
<evidence type="ECO:0000313" key="2">
    <source>
        <dbReference type="EMBL" id="RKS55063.1"/>
    </source>
</evidence>
<dbReference type="EMBL" id="RBLG01000001">
    <property type="protein sequence ID" value="RKS55063.1"/>
    <property type="molecule type" value="Genomic_DNA"/>
</dbReference>
<dbReference type="InterPro" id="IPR036909">
    <property type="entry name" value="Cyt_c-like_dom_sf"/>
</dbReference>
<dbReference type="GO" id="GO:0020037">
    <property type="term" value="F:heme binding"/>
    <property type="evidence" value="ECO:0007669"/>
    <property type="project" value="InterPro"/>
</dbReference>
<keyword evidence="3" id="KW-1185">Reference proteome</keyword>
<dbReference type="Proteomes" id="UP000276282">
    <property type="component" value="Unassembled WGS sequence"/>
</dbReference>
<dbReference type="SMART" id="SM01235">
    <property type="entry name" value="Haem_bd"/>
    <property type="match status" value="1"/>
</dbReference>